<keyword evidence="4 7" id="KW-0472">Membrane</keyword>
<keyword evidence="2 7" id="KW-0812">Transmembrane</keyword>
<accession>A0A430MAX5</accession>
<sequence>MVDYTPNIIASFCITFPIATIVVILRLISKRMTTTGYGLEDMLAVCSWIFCLGYCIDVLICIPLFLSDLPLFTKTVLHRGCRLWPRSADRARLVLSSNPEREDKGILVDPLVLKCSILIRHRLLQILDPVFLLASLQIFQCQNTGPGPLWPDVGLVHLATLPGNTSVYTHPRLMGYSVKHTCGVNETVFFFTTVLTHVLIDCAILALPIIEVGKMHLPKGQKIAIIALFMFGALVCLASVFVLVESLKFDSRSKEITLEMGVHSSAAVAEVNLAVMSTSLPLLRPICRRIMPGFSFSSSNARQSEQSPRDIVLADWTAKSSVVAQTSQHMIQSPGPIGDEIEGGPSHFSAQSSS</sequence>
<dbReference type="EMBL" id="MIKF01000002">
    <property type="protein sequence ID" value="RTE85132.1"/>
    <property type="molecule type" value="Genomic_DNA"/>
</dbReference>
<evidence type="ECO:0000313" key="9">
    <source>
        <dbReference type="EMBL" id="RTE85132.1"/>
    </source>
</evidence>
<comment type="caution">
    <text evidence="9">The sequence shown here is derived from an EMBL/GenBank/DDBJ whole genome shotgun (WGS) entry which is preliminary data.</text>
</comment>
<evidence type="ECO:0000256" key="7">
    <source>
        <dbReference type="SAM" id="Phobius"/>
    </source>
</evidence>
<evidence type="ECO:0000256" key="6">
    <source>
        <dbReference type="SAM" id="MobiDB-lite"/>
    </source>
</evidence>
<dbReference type="PANTHER" id="PTHR33048">
    <property type="entry name" value="PTH11-LIKE INTEGRAL MEMBRANE PROTEIN (AFU_ORTHOLOGUE AFUA_5G11245)"/>
    <property type="match status" value="1"/>
</dbReference>
<comment type="subcellular location">
    <subcellularLocation>
        <location evidence="1">Membrane</location>
        <topology evidence="1">Multi-pass membrane protein</topology>
    </subcellularLocation>
</comment>
<feature type="transmembrane region" description="Helical" evidence="7">
    <location>
        <begin position="41"/>
        <end position="66"/>
    </location>
</feature>
<feature type="transmembrane region" description="Helical" evidence="7">
    <location>
        <begin position="188"/>
        <end position="210"/>
    </location>
</feature>
<evidence type="ECO:0000256" key="4">
    <source>
        <dbReference type="ARBA" id="ARBA00023136"/>
    </source>
</evidence>
<protein>
    <recommendedName>
        <fullName evidence="8">Rhodopsin domain-containing protein</fullName>
    </recommendedName>
</protein>
<evidence type="ECO:0000256" key="1">
    <source>
        <dbReference type="ARBA" id="ARBA00004141"/>
    </source>
</evidence>
<evidence type="ECO:0000256" key="2">
    <source>
        <dbReference type="ARBA" id="ARBA00022692"/>
    </source>
</evidence>
<feature type="transmembrane region" description="Helical" evidence="7">
    <location>
        <begin position="6"/>
        <end position="29"/>
    </location>
</feature>
<evidence type="ECO:0000256" key="3">
    <source>
        <dbReference type="ARBA" id="ARBA00022989"/>
    </source>
</evidence>
<gene>
    <name evidence="9" type="ORF">BHE90_000270</name>
</gene>
<feature type="domain" description="Rhodopsin" evidence="8">
    <location>
        <begin position="177"/>
        <end position="289"/>
    </location>
</feature>
<dbReference type="InterPro" id="IPR049326">
    <property type="entry name" value="Rhodopsin_dom_fungi"/>
</dbReference>
<organism evidence="9 10">
    <name type="scientific">Fusarium euwallaceae</name>
    <dbReference type="NCBI Taxonomy" id="1147111"/>
    <lineage>
        <taxon>Eukaryota</taxon>
        <taxon>Fungi</taxon>
        <taxon>Dikarya</taxon>
        <taxon>Ascomycota</taxon>
        <taxon>Pezizomycotina</taxon>
        <taxon>Sordariomycetes</taxon>
        <taxon>Hypocreomycetidae</taxon>
        <taxon>Hypocreales</taxon>
        <taxon>Nectriaceae</taxon>
        <taxon>Fusarium</taxon>
        <taxon>Fusarium solani species complex</taxon>
    </lineage>
</organism>
<evidence type="ECO:0000256" key="5">
    <source>
        <dbReference type="ARBA" id="ARBA00038359"/>
    </source>
</evidence>
<evidence type="ECO:0000259" key="8">
    <source>
        <dbReference type="Pfam" id="PF20684"/>
    </source>
</evidence>
<comment type="similarity">
    <text evidence="5">Belongs to the SAT4 family.</text>
</comment>
<feature type="region of interest" description="Disordered" evidence="6">
    <location>
        <begin position="326"/>
        <end position="354"/>
    </location>
</feature>
<feature type="transmembrane region" description="Helical" evidence="7">
    <location>
        <begin position="222"/>
        <end position="244"/>
    </location>
</feature>
<proteinExistence type="inferred from homology"/>
<dbReference type="PANTHER" id="PTHR33048:SF47">
    <property type="entry name" value="INTEGRAL MEMBRANE PROTEIN-RELATED"/>
    <property type="match status" value="1"/>
</dbReference>
<dbReference type="Proteomes" id="UP000287124">
    <property type="component" value="Unassembled WGS sequence"/>
</dbReference>
<keyword evidence="3 7" id="KW-1133">Transmembrane helix</keyword>
<name>A0A430MAX5_9HYPO</name>
<reference evidence="9 10" key="1">
    <citation type="submission" date="2017-06" db="EMBL/GenBank/DDBJ databases">
        <title>Comparative genomic analysis of Ambrosia Fusariam Clade fungi.</title>
        <authorList>
            <person name="Stajich J.E."/>
            <person name="Carrillo J."/>
            <person name="Kijimoto T."/>
            <person name="Eskalen A."/>
            <person name="O'Donnell K."/>
            <person name="Kasson M."/>
        </authorList>
    </citation>
    <scope>NUCLEOTIDE SEQUENCE [LARGE SCALE GENOMIC DNA]</scope>
    <source>
        <strain evidence="9 10">UCR1854</strain>
    </source>
</reference>
<dbReference type="InterPro" id="IPR052337">
    <property type="entry name" value="SAT4-like"/>
</dbReference>
<dbReference type="Pfam" id="PF20684">
    <property type="entry name" value="Fung_rhodopsin"/>
    <property type="match status" value="1"/>
</dbReference>
<evidence type="ECO:0000313" key="10">
    <source>
        <dbReference type="Proteomes" id="UP000287124"/>
    </source>
</evidence>
<keyword evidence="10" id="KW-1185">Reference proteome</keyword>
<dbReference type="AlphaFoldDB" id="A0A430MAX5"/>
<dbReference type="GO" id="GO:0016020">
    <property type="term" value="C:membrane"/>
    <property type="evidence" value="ECO:0007669"/>
    <property type="project" value="UniProtKB-SubCell"/>
</dbReference>